<comment type="catalytic activity">
    <reaction evidence="11 12">
        <text>phosphoenolpyruvate + UDP-N-acetyl-alpha-D-glucosamine = UDP-N-acetyl-3-O-(1-carboxyvinyl)-alpha-D-glucosamine + phosphate</text>
        <dbReference type="Rhea" id="RHEA:18681"/>
        <dbReference type="ChEBI" id="CHEBI:43474"/>
        <dbReference type="ChEBI" id="CHEBI:57705"/>
        <dbReference type="ChEBI" id="CHEBI:58702"/>
        <dbReference type="ChEBI" id="CHEBI:68483"/>
        <dbReference type="EC" id="2.5.1.7"/>
    </reaction>
</comment>
<evidence type="ECO:0000256" key="5">
    <source>
        <dbReference type="ARBA" id="ARBA00022679"/>
    </source>
</evidence>
<accession>A0A524RNQ0</accession>
<protein>
    <recommendedName>
        <fullName evidence="12">UDP-N-acetylglucosamine 1-carboxyvinyltransferase</fullName>
        <ecNumber evidence="12">2.5.1.7</ecNumber>
    </recommendedName>
    <alternativeName>
        <fullName evidence="12">Enoylpyruvate transferase</fullName>
    </alternativeName>
    <alternativeName>
        <fullName evidence="12">UDP-N-acetylglucosamine enolpyruvyl transferase</fullName>
        <shortName evidence="12">EPT</shortName>
    </alternativeName>
</protein>
<dbReference type="NCBIfam" id="TIGR01072">
    <property type="entry name" value="murA"/>
    <property type="match status" value="1"/>
</dbReference>
<dbReference type="GO" id="GO:0005737">
    <property type="term" value="C:cytoplasm"/>
    <property type="evidence" value="ECO:0007669"/>
    <property type="project" value="UniProtKB-SubCell"/>
</dbReference>
<comment type="function">
    <text evidence="12">Cell wall formation. Adds enolpyruvyl to UDP-N-acetylglucosamine.</text>
</comment>
<keyword evidence="3 12" id="KW-0963">Cytoplasm</keyword>
<evidence type="ECO:0000259" key="13">
    <source>
        <dbReference type="Pfam" id="PF00275"/>
    </source>
</evidence>
<comment type="caution">
    <text evidence="12">Lacks conserved residue(s) required for the propagation of feature annotation.</text>
</comment>
<feature type="binding site" evidence="12">
    <location>
        <position position="105"/>
    </location>
    <ligand>
        <name>UDP-N-acetyl-alpha-D-glucosamine</name>
        <dbReference type="ChEBI" id="CHEBI:57705"/>
    </ligand>
</feature>
<dbReference type="CDD" id="cd01555">
    <property type="entry name" value="UdpNAET"/>
    <property type="match status" value="1"/>
</dbReference>
<dbReference type="SUPFAM" id="SSF55205">
    <property type="entry name" value="EPT/RTPC-like"/>
    <property type="match status" value="1"/>
</dbReference>
<dbReference type="GO" id="GO:0051301">
    <property type="term" value="P:cell division"/>
    <property type="evidence" value="ECO:0007669"/>
    <property type="project" value="UniProtKB-KW"/>
</dbReference>
<dbReference type="AlphaFoldDB" id="A0A524RNQ0"/>
<evidence type="ECO:0000256" key="7">
    <source>
        <dbReference type="ARBA" id="ARBA00022984"/>
    </source>
</evidence>
<dbReference type="InterPro" id="IPR036968">
    <property type="entry name" value="Enolpyruvate_Tfrase_sf"/>
</dbReference>
<evidence type="ECO:0000256" key="1">
    <source>
        <dbReference type="ARBA" id="ARBA00004496"/>
    </source>
</evidence>
<evidence type="ECO:0000313" key="14">
    <source>
        <dbReference type="EMBL" id="TGG92689.1"/>
    </source>
</evidence>
<comment type="pathway">
    <text evidence="2 12">Cell wall biogenesis; peptidoglycan biosynthesis.</text>
</comment>
<dbReference type="InterPro" id="IPR013792">
    <property type="entry name" value="RNA3'P_cycl/enolpyr_Trfase_a/b"/>
</dbReference>
<feature type="binding site" evidence="12">
    <location>
        <position position="321"/>
    </location>
    <ligand>
        <name>UDP-N-acetyl-alpha-D-glucosamine</name>
        <dbReference type="ChEBI" id="CHEBI:57705"/>
    </ligand>
</feature>
<keyword evidence="7 12" id="KW-0573">Peptidoglycan synthesis</keyword>
<dbReference type="GO" id="GO:0008760">
    <property type="term" value="F:UDP-N-acetylglucosamine 1-carboxyvinyltransferase activity"/>
    <property type="evidence" value="ECO:0007669"/>
    <property type="project" value="UniProtKB-UniRule"/>
</dbReference>
<dbReference type="PANTHER" id="PTHR43783">
    <property type="entry name" value="UDP-N-ACETYLGLUCOSAMINE 1-CARBOXYVINYLTRANSFERASE"/>
    <property type="match status" value="1"/>
</dbReference>
<evidence type="ECO:0000256" key="11">
    <source>
        <dbReference type="ARBA" id="ARBA00047527"/>
    </source>
</evidence>
<evidence type="ECO:0000256" key="6">
    <source>
        <dbReference type="ARBA" id="ARBA00022960"/>
    </source>
</evidence>
<dbReference type="InterPro" id="IPR050068">
    <property type="entry name" value="MurA_subfamily"/>
</dbReference>
<dbReference type="EMBL" id="SRMO01000059">
    <property type="protein sequence ID" value="TGG92689.1"/>
    <property type="molecule type" value="Genomic_DNA"/>
</dbReference>
<keyword evidence="5 12" id="KW-0808">Transferase</keyword>
<dbReference type="InterPro" id="IPR001986">
    <property type="entry name" value="Enolpyruvate_Tfrase_dom"/>
</dbReference>
<evidence type="ECO:0000256" key="3">
    <source>
        <dbReference type="ARBA" id="ARBA00022490"/>
    </source>
</evidence>
<proteinExistence type="inferred from homology"/>
<feature type="binding site" evidence="12">
    <location>
        <begin position="35"/>
        <end position="36"/>
    </location>
    <ligand>
        <name>phosphoenolpyruvate</name>
        <dbReference type="ChEBI" id="CHEBI:58702"/>
    </ligand>
</feature>
<dbReference type="Pfam" id="PF00275">
    <property type="entry name" value="EPSP_synthase"/>
    <property type="match status" value="1"/>
</dbReference>
<dbReference type="Proteomes" id="UP000317990">
    <property type="component" value="Unassembled WGS sequence"/>
</dbReference>
<keyword evidence="6 12" id="KW-0133">Cell shape</keyword>
<evidence type="ECO:0000256" key="8">
    <source>
        <dbReference type="ARBA" id="ARBA00023306"/>
    </source>
</evidence>
<dbReference type="InterPro" id="IPR005750">
    <property type="entry name" value="UDP_GlcNAc_COvinyl_MurA"/>
</dbReference>
<comment type="subcellular location">
    <subcellularLocation>
        <location evidence="1 12">Cytoplasm</location>
    </subcellularLocation>
</comment>
<sequence>MTAVALDAESRLTQARLRIRGGRQLAGEVSVNGAKNSALVLMATSLLTAEPLRLRNVPDLTDIGTMACILSNLGVSCKLGGGQLRLDGSGLNHWAPAYELTNALRASFFIIGPLLARKGIARIPLPGGCKIGSRPVVEHVKGLRALGAHVTIRHGIVSAAIPDTARRLRGTHIHLDWPSVGATETLMMAAVLARGETCIDNAAQEPEVVDLAGLLIAMGACIRGAGSPSITVIGVERLKGADYTVIPDRIEAGTLLLAAAITRSSLRVGPVVPAHLGAVIAKLEEVGCRIERNGIGLVIDARGPLTACDIRTQPFPGFPTDLQAPFMALLSTVEGNAMVMETVFENRMQHVAELQRMGANIRLQGSCAHILGVPMLSGAPVSGSDLRAAAAMVLAGLAADGVTTVTGLHHLDRGYHQLEKRLGSVGASIERLPQEACRS</sequence>
<dbReference type="UniPathway" id="UPA00219"/>
<evidence type="ECO:0000256" key="10">
    <source>
        <dbReference type="ARBA" id="ARBA00038367"/>
    </source>
</evidence>
<reference evidence="14 15" key="1">
    <citation type="journal article" date="2019" name="mSystems">
        <title>Life at home and on the roam: Genomic adaptions reflect the dual lifestyle of an intracellular, facultative symbiont.</title>
        <authorList>
            <person name="Burgsdorf I."/>
        </authorList>
    </citation>
    <scope>NUCLEOTIDE SEQUENCE [LARGE SCALE GENOMIC DNA]</scope>
    <source>
        <strain evidence="14">277cV</strain>
    </source>
</reference>
<gene>
    <name evidence="12 14" type="primary">murA</name>
    <name evidence="14" type="ORF">ERJ67_05315</name>
</gene>
<dbReference type="Gene3D" id="3.65.10.10">
    <property type="entry name" value="Enolpyruvate transferase domain"/>
    <property type="match status" value="2"/>
</dbReference>
<feature type="modified residue" description="2-(S-cysteinyl)pyruvic acid O-phosphothioketal" evidence="12">
    <location>
        <position position="129"/>
    </location>
</feature>
<keyword evidence="4 12" id="KW-0132">Cell division</keyword>
<feature type="active site" description="Proton donor" evidence="12">
    <location>
        <position position="129"/>
    </location>
</feature>
<keyword evidence="9 12" id="KW-0961">Cell wall biogenesis/degradation</keyword>
<dbReference type="PANTHER" id="PTHR43783:SF1">
    <property type="entry name" value="UDP-N-ACETYLGLUCOSAMINE 1-CARBOXYVINYLTRANSFERASE"/>
    <property type="match status" value="1"/>
</dbReference>
<dbReference type="GO" id="GO:0009252">
    <property type="term" value="P:peptidoglycan biosynthetic process"/>
    <property type="evidence" value="ECO:0007669"/>
    <property type="project" value="UniProtKB-UniRule"/>
</dbReference>
<evidence type="ECO:0000256" key="4">
    <source>
        <dbReference type="ARBA" id="ARBA00022618"/>
    </source>
</evidence>
<dbReference type="EC" id="2.5.1.7" evidence="12"/>
<evidence type="ECO:0000313" key="15">
    <source>
        <dbReference type="Proteomes" id="UP000317990"/>
    </source>
</evidence>
<evidence type="ECO:0000256" key="2">
    <source>
        <dbReference type="ARBA" id="ARBA00004752"/>
    </source>
</evidence>
<dbReference type="GO" id="GO:0071555">
    <property type="term" value="P:cell wall organization"/>
    <property type="evidence" value="ECO:0007669"/>
    <property type="project" value="UniProtKB-KW"/>
</dbReference>
<dbReference type="GO" id="GO:0008360">
    <property type="term" value="P:regulation of cell shape"/>
    <property type="evidence" value="ECO:0007669"/>
    <property type="project" value="UniProtKB-KW"/>
</dbReference>
<comment type="caution">
    <text evidence="14">The sequence shown here is derived from an EMBL/GenBank/DDBJ whole genome shotgun (WGS) entry which is preliminary data.</text>
</comment>
<evidence type="ECO:0000256" key="12">
    <source>
        <dbReference type="HAMAP-Rule" id="MF_00111"/>
    </source>
</evidence>
<feature type="domain" description="Enolpyruvate transferase" evidence="13">
    <location>
        <begin position="20"/>
        <end position="422"/>
    </location>
</feature>
<organism evidence="14 15">
    <name type="scientific">Aphanocapsa feldmannii 277cV</name>
    <dbReference type="NCBI Taxonomy" id="2507553"/>
    <lineage>
        <taxon>Bacteria</taxon>
        <taxon>Bacillati</taxon>
        <taxon>Cyanobacteriota</taxon>
        <taxon>Cyanophyceae</taxon>
        <taxon>Oscillatoriophycideae</taxon>
        <taxon>Chroococcales</taxon>
        <taxon>Microcystaceae</taxon>
        <taxon>Aphanocapsa</taxon>
    </lineage>
</organism>
<keyword evidence="12" id="KW-0670">Pyruvate</keyword>
<dbReference type="GO" id="GO:0019277">
    <property type="term" value="P:UDP-N-acetylgalactosamine biosynthetic process"/>
    <property type="evidence" value="ECO:0007669"/>
    <property type="project" value="InterPro"/>
</dbReference>
<name>A0A524RNQ0_9CHRO</name>
<dbReference type="NCBIfam" id="NF006873">
    <property type="entry name" value="PRK09369.1"/>
    <property type="match status" value="1"/>
</dbReference>
<feature type="binding site" evidence="12">
    <location>
        <position position="343"/>
    </location>
    <ligand>
        <name>UDP-N-acetyl-alpha-D-glucosamine</name>
        <dbReference type="ChEBI" id="CHEBI:57705"/>
    </ligand>
</feature>
<dbReference type="HAMAP" id="MF_00111">
    <property type="entry name" value="MurA"/>
    <property type="match status" value="1"/>
</dbReference>
<comment type="similarity">
    <text evidence="10 12">Belongs to the EPSP synthase family. MurA subfamily.</text>
</comment>
<evidence type="ECO:0000256" key="9">
    <source>
        <dbReference type="ARBA" id="ARBA00023316"/>
    </source>
</evidence>
<keyword evidence="8 12" id="KW-0131">Cell cycle</keyword>